<dbReference type="InterPro" id="IPR002738">
    <property type="entry name" value="RNase_P_p30"/>
</dbReference>
<dbReference type="EC" id="3.1.26.5" evidence="6"/>
<comment type="similarity">
    <text evidence="6">Belongs to the eukaryotic/archaeal RNase P protein component 3 family.</text>
</comment>
<keyword evidence="5 6" id="KW-0378">Hydrolase</keyword>
<keyword evidence="4 6" id="KW-0255">Endonuclease</keyword>
<comment type="catalytic activity">
    <reaction evidence="6">
        <text>Endonucleolytic cleavage of RNA, removing 5'-extranucleotides from tRNA precursor.</text>
        <dbReference type="EC" id="3.1.26.5"/>
    </reaction>
</comment>
<evidence type="ECO:0000256" key="1">
    <source>
        <dbReference type="ARBA" id="ARBA00022490"/>
    </source>
</evidence>
<evidence type="ECO:0000256" key="6">
    <source>
        <dbReference type="HAMAP-Rule" id="MF_00756"/>
    </source>
</evidence>
<gene>
    <name evidence="6" type="primary">rnp3</name>
    <name evidence="7" type="ORF">XE10_0920</name>
</gene>
<keyword evidence="1 6" id="KW-0963">Cytoplasm</keyword>
<dbReference type="InterPro" id="IPR023539">
    <property type="entry name" value="RNase_P_comp-3_arc"/>
</dbReference>
<comment type="subcellular location">
    <subcellularLocation>
        <location evidence="6">Cytoplasm</location>
    </subcellularLocation>
</comment>
<comment type="caution">
    <text evidence="7">The sequence shown here is derived from an EMBL/GenBank/DDBJ whole genome shotgun (WGS) entry which is preliminary data.</text>
</comment>
<accession>A0A117MFV8</accession>
<dbReference type="GO" id="GO:0001682">
    <property type="term" value="P:tRNA 5'-leader removal"/>
    <property type="evidence" value="ECO:0007669"/>
    <property type="project" value="UniProtKB-UniRule"/>
</dbReference>
<dbReference type="Gene3D" id="3.20.20.140">
    <property type="entry name" value="Metal-dependent hydrolases"/>
    <property type="match status" value="1"/>
</dbReference>
<protein>
    <recommendedName>
        <fullName evidence="6">Ribonuclease P protein component 3</fullName>
        <shortName evidence="6">RNase P component 3</shortName>
        <ecNumber evidence="6">3.1.26.5</ecNumber>
    </recommendedName>
    <alternativeName>
        <fullName evidence="6">Rpp30</fullName>
    </alternativeName>
</protein>
<comment type="subunit">
    <text evidence="6">Consists of a catalytic RNA component and at least 4-5 protein subunits.</text>
</comment>
<dbReference type="Proteomes" id="UP000054598">
    <property type="component" value="Unassembled WGS sequence"/>
</dbReference>
<dbReference type="HAMAP" id="MF_00756">
    <property type="entry name" value="RNase_P_3"/>
    <property type="match status" value="1"/>
</dbReference>
<proteinExistence type="inferred from homology"/>
<dbReference type="SUPFAM" id="SSF89550">
    <property type="entry name" value="PHP domain-like"/>
    <property type="match status" value="1"/>
</dbReference>
<keyword evidence="3 6" id="KW-0540">Nuclease</keyword>
<keyword evidence="2 6" id="KW-0819">tRNA processing</keyword>
<dbReference type="InterPro" id="IPR016195">
    <property type="entry name" value="Pol/histidinol_Pase-like"/>
</dbReference>
<name>A0A117MFV8_9EURY</name>
<evidence type="ECO:0000256" key="2">
    <source>
        <dbReference type="ARBA" id="ARBA00022694"/>
    </source>
</evidence>
<dbReference type="PATRIC" id="fig|2198.3.peg.774"/>
<comment type="function">
    <text evidence="6">Part of ribonuclease P, a protein complex that generates mature tRNA molecules by cleaving their 5'-ends.</text>
</comment>
<evidence type="ECO:0000256" key="5">
    <source>
        <dbReference type="ARBA" id="ARBA00022801"/>
    </source>
</evidence>
<organism evidence="7 8">
    <name type="scientific">Methanoculleus marisnigri</name>
    <dbReference type="NCBI Taxonomy" id="2198"/>
    <lineage>
        <taxon>Archaea</taxon>
        <taxon>Methanobacteriati</taxon>
        <taxon>Methanobacteriota</taxon>
        <taxon>Stenosarchaea group</taxon>
        <taxon>Methanomicrobia</taxon>
        <taxon>Methanomicrobiales</taxon>
        <taxon>Methanomicrobiaceae</taxon>
        <taxon>Methanoculleus</taxon>
    </lineage>
</organism>
<dbReference type="GO" id="GO:0004526">
    <property type="term" value="F:ribonuclease P activity"/>
    <property type="evidence" value="ECO:0007669"/>
    <property type="project" value="UniProtKB-UniRule"/>
</dbReference>
<dbReference type="GO" id="GO:0030677">
    <property type="term" value="C:ribonuclease P complex"/>
    <property type="evidence" value="ECO:0007669"/>
    <property type="project" value="UniProtKB-UniRule"/>
</dbReference>
<sequence length="214" mass="23313">MKITDASIHPYPVGDSTLARMALEAAGLGFDSIVAIGDVGHRPSGPEVLRGAVISAASQKEVIRQVREPTLRRADVVYVNAGDISFNRAIVTLKGVHVVRSIHAARRNAFDHVAARSAAEHNVAVDISMAPIIQLRGTKRQRALQRYTDILSLQRRYGFPLTISSGARSILEQRSVRDVRGLCALFGMTGEEVSEALSSIDRITRPDQPVKVVR</sequence>
<dbReference type="Pfam" id="PF01876">
    <property type="entry name" value="RNase_P_p30"/>
    <property type="match status" value="1"/>
</dbReference>
<dbReference type="EMBL" id="LGHE01000089">
    <property type="protein sequence ID" value="KUL01727.1"/>
    <property type="molecule type" value="Genomic_DNA"/>
</dbReference>
<evidence type="ECO:0000313" key="7">
    <source>
        <dbReference type="EMBL" id="KUL01727.1"/>
    </source>
</evidence>
<dbReference type="AlphaFoldDB" id="A0A117MFV8"/>
<reference evidence="8" key="1">
    <citation type="journal article" date="2015" name="MBio">
        <title>Genome-Resolved Metagenomic Analysis Reveals Roles for Candidate Phyla and Other Microbial Community Members in Biogeochemical Transformations in Oil Reservoirs.</title>
        <authorList>
            <person name="Hu P."/>
            <person name="Tom L."/>
            <person name="Singh A."/>
            <person name="Thomas B.C."/>
            <person name="Baker B.J."/>
            <person name="Piceno Y.M."/>
            <person name="Andersen G.L."/>
            <person name="Banfield J.F."/>
        </authorList>
    </citation>
    <scope>NUCLEOTIDE SEQUENCE [LARGE SCALE GENOMIC DNA]</scope>
</reference>
<evidence type="ECO:0000256" key="4">
    <source>
        <dbReference type="ARBA" id="ARBA00022759"/>
    </source>
</evidence>
<evidence type="ECO:0000313" key="8">
    <source>
        <dbReference type="Proteomes" id="UP000054598"/>
    </source>
</evidence>
<dbReference type="GO" id="GO:0005737">
    <property type="term" value="C:cytoplasm"/>
    <property type="evidence" value="ECO:0007669"/>
    <property type="project" value="UniProtKB-SubCell"/>
</dbReference>
<evidence type="ECO:0000256" key="3">
    <source>
        <dbReference type="ARBA" id="ARBA00022722"/>
    </source>
</evidence>